<dbReference type="KEGG" id="bly:A2T55_11365"/>
<dbReference type="Gene3D" id="3.40.960.10">
    <property type="entry name" value="VSR Endonuclease"/>
    <property type="match status" value="1"/>
</dbReference>
<dbReference type="EMBL" id="CP014869">
    <property type="protein sequence ID" value="AMT94301.1"/>
    <property type="molecule type" value="Genomic_DNA"/>
</dbReference>
<evidence type="ECO:0000313" key="3">
    <source>
        <dbReference type="Proteomes" id="UP000075950"/>
    </source>
</evidence>
<gene>
    <name evidence="2" type="ORF">A2T55_11365</name>
</gene>
<organism evidence="2 3">
    <name type="scientific">Brevibacterium linens</name>
    <dbReference type="NCBI Taxonomy" id="1703"/>
    <lineage>
        <taxon>Bacteria</taxon>
        <taxon>Bacillati</taxon>
        <taxon>Actinomycetota</taxon>
        <taxon>Actinomycetes</taxon>
        <taxon>Micrococcales</taxon>
        <taxon>Brevibacteriaceae</taxon>
        <taxon>Brevibacterium</taxon>
    </lineage>
</organism>
<accession>A0A142NQL0</accession>
<protein>
    <recommendedName>
        <fullName evidence="1">DUF559 domain-containing protein</fullName>
    </recommendedName>
</protein>
<name>A0A142NQL0_BRELN</name>
<evidence type="ECO:0000259" key="1">
    <source>
        <dbReference type="Pfam" id="PF04480"/>
    </source>
</evidence>
<dbReference type="Proteomes" id="UP000075950">
    <property type="component" value="Chromosome"/>
</dbReference>
<dbReference type="Pfam" id="PF04480">
    <property type="entry name" value="DUF559"/>
    <property type="match status" value="1"/>
</dbReference>
<dbReference type="AlphaFoldDB" id="A0A142NQL0"/>
<dbReference type="InterPro" id="IPR007569">
    <property type="entry name" value="DUF559"/>
</dbReference>
<evidence type="ECO:0000313" key="2">
    <source>
        <dbReference type="EMBL" id="AMT94301.1"/>
    </source>
</evidence>
<proteinExistence type="predicted"/>
<reference evidence="3" key="1">
    <citation type="submission" date="2016-03" db="EMBL/GenBank/DDBJ databases">
        <authorList>
            <person name="Ploux O."/>
        </authorList>
    </citation>
    <scope>NUCLEOTIDE SEQUENCE [LARGE SCALE GENOMIC DNA]</scope>
    <source>
        <strain evidence="3">BS258</strain>
    </source>
</reference>
<feature type="domain" description="DUF559" evidence="1">
    <location>
        <begin position="255"/>
        <end position="310"/>
    </location>
</feature>
<sequence>MLVCMFICLSTSDLHDVGWTSHQITTALGCCLRRVRTGIYAVAKRCSHPNHEFIKAFATAKHVHLPVEESGMRKQDEDLRILVRSYTGRMPPETVLSHRSAIIVHGLPVPYFDQGSHPFAEAIHPRNGVRHTPMLVRRRELADDDIVVLDGTPVTSMLRTLADVARDYPLAFSVAVLDAALRQGRVSERAFTEYCEAHRPRTLRKRVETTLTLMDGRRESVAESICAVRFDEYALPGFEPQVEFFDEKGQFIARTDFANKKAKVIVEFDGEGKYHLMGNNPRAEMEKERRREYKLRNLGYAVFRIRWQDLFTADVFLRIRESMNSRLADFR</sequence>